<keyword evidence="1" id="KW-0238">DNA-binding</keyword>
<evidence type="ECO:0000313" key="3">
    <source>
        <dbReference type="EMBL" id="SMP52176.1"/>
    </source>
</evidence>
<keyword evidence="4" id="KW-1185">Reference proteome</keyword>
<dbReference type="Gene3D" id="1.10.1660.10">
    <property type="match status" value="1"/>
</dbReference>
<dbReference type="PANTHER" id="PTHR30204">
    <property type="entry name" value="REDOX-CYCLING DRUG-SENSING TRANSCRIPTIONAL ACTIVATOR SOXR"/>
    <property type="match status" value="1"/>
</dbReference>
<organism evidence="3 4">
    <name type="scientific">Noviherbaspirillum suwonense</name>
    <dbReference type="NCBI Taxonomy" id="1224511"/>
    <lineage>
        <taxon>Bacteria</taxon>
        <taxon>Pseudomonadati</taxon>
        <taxon>Pseudomonadota</taxon>
        <taxon>Betaproteobacteria</taxon>
        <taxon>Burkholderiales</taxon>
        <taxon>Oxalobacteraceae</taxon>
        <taxon>Noviherbaspirillum</taxon>
    </lineage>
</organism>
<dbReference type="Pfam" id="PF13411">
    <property type="entry name" value="MerR_1"/>
    <property type="match status" value="1"/>
</dbReference>
<feature type="domain" description="HTH merR-type" evidence="2">
    <location>
        <begin position="5"/>
        <end position="74"/>
    </location>
</feature>
<dbReference type="SUPFAM" id="SSF46955">
    <property type="entry name" value="Putative DNA-binding domain"/>
    <property type="match status" value="1"/>
</dbReference>
<dbReference type="PANTHER" id="PTHR30204:SF92">
    <property type="entry name" value="HTH-TYPE TRANSCRIPTIONAL REGULATOR ZNTR"/>
    <property type="match status" value="1"/>
</dbReference>
<evidence type="ECO:0000313" key="4">
    <source>
        <dbReference type="Proteomes" id="UP001158049"/>
    </source>
</evidence>
<gene>
    <name evidence="3" type="ORF">SAMN06295970_103102</name>
</gene>
<evidence type="ECO:0000256" key="1">
    <source>
        <dbReference type="ARBA" id="ARBA00023125"/>
    </source>
</evidence>
<sequence>MGVELLKIGELAKQTGSQVETIRYYEREGLLPTPARSEGNYRLYGPSHAERLQFIRHCRSLDMTLGEIRELLSFRDTPEESCNEVNLLLDRHIEHVFQRIRELQSLQKQLKTLRSTCHSAQAAKDCEILQTLATPDGVAPTHLGTHGGGCH</sequence>
<name>A0ABY1PXL3_9BURK</name>
<comment type="caution">
    <text evidence="3">The sequence shown here is derived from an EMBL/GenBank/DDBJ whole genome shotgun (WGS) entry which is preliminary data.</text>
</comment>
<dbReference type="RefSeq" id="WP_283441379.1">
    <property type="nucleotide sequence ID" value="NZ_FXUL01000003.1"/>
</dbReference>
<dbReference type="InterPro" id="IPR009061">
    <property type="entry name" value="DNA-bd_dom_put_sf"/>
</dbReference>
<dbReference type="EMBL" id="FXUL01000003">
    <property type="protein sequence ID" value="SMP52176.1"/>
    <property type="molecule type" value="Genomic_DNA"/>
</dbReference>
<accession>A0ABY1PXL3</accession>
<protein>
    <submittedName>
        <fullName evidence="3">Cd(II)/Pb(II)-responsive transcriptional regulator</fullName>
    </submittedName>
</protein>
<dbReference type="SMART" id="SM00422">
    <property type="entry name" value="HTH_MERR"/>
    <property type="match status" value="1"/>
</dbReference>
<dbReference type="InterPro" id="IPR011791">
    <property type="entry name" value="CadR-PbrR"/>
</dbReference>
<evidence type="ECO:0000259" key="2">
    <source>
        <dbReference type="PROSITE" id="PS50937"/>
    </source>
</evidence>
<dbReference type="Proteomes" id="UP001158049">
    <property type="component" value="Unassembled WGS sequence"/>
</dbReference>
<dbReference type="InterPro" id="IPR047057">
    <property type="entry name" value="MerR_fam"/>
</dbReference>
<dbReference type="PRINTS" id="PR00040">
    <property type="entry name" value="HTHMERR"/>
</dbReference>
<dbReference type="InterPro" id="IPR000551">
    <property type="entry name" value="MerR-type_HTH_dom"/>
</dbReference>
<proteinExistence type="predicted"/>
<dbReference type="PROSITE" id="PS50937">
    <property type="entry name" value="HTH_MERR_2"/>
    <property type="match status" value="1"/>
</dbReference>
<reference evidence="3 4" key="1">
    <citation type="submission" date="2017-05" db="EMBL/GenBank/DDBJ databases">
        <authorList>
            <person name="Varghese N."/>
            <person name="Submissions S."/>
        </authorList>
    </citation>
    <scope>NUCLEOTIDE SEQUENCE [LARGE SCALE GENOMIC DNA]</scope>
    <source>
        <strain evidence="3 4">DSM 26001</strain>
    </source>
</reference>
<dbReference type="CDD" id="cd04784">
    <property type="entry name" value="HTH_CadR-PbrR"/>
    <property type="match status" value="1"/>
</dbReference>
<dbReference type="NCBIfam" id="TIGR02047">
    <property type="entry name" value="CadR-PbrR"/>
    <property type="match status" value="1"/>
</dbReference>